<organism evidence="2 3">
    <name type="scientific">Agrilus planipennis</name>
    <name type="common">Emerald ash borer</name>
    <name type="synonym">Agrilus marcopoli</name>
    <dbReference type="NCBI Taxonomy" id="224129"/>
    <lineage>
        <taxon>Eukaryota</taxon>
        <taxon>Metazoa</taxon>
        <taxon>Ecdysozoa</taxon>
        <taxon>Arthropoda</taxon>
        <taxon>Hexapoda</taxon>
        <taxon>Insecta</taxon>
        <taxon>Pterygota</taxon>
        <taxon>Neoptera</taxon>
        <taxon>Endopterygota</taxon>
        <taxon>Coleoptera</taxon>
        <taxon>Polyphaga</taxon>
        <taxon>Elateriformia</taxon>
        <taxon>Buprestoidea</taxon>
        <taxon>Buprestidae</taxon>
        <taxon>Agrilinae</taxon>
        <taxon>Agrilus</taxon>
    </lineage>
</organism>
<feature type="compositionally biased region" description="Low complexity" evidence="1">
    <location>
        <begin position="89"/>
        <end position="102"/>
    </location>
</feature>
<name>A0A7F5RA27_AGRPL</name>
<feature type="compositionally biased region" description="Polar residues" evidence="1">
    <location>
        <begin position="54"/>
        <end position="72"/>
    </location>
</feature>
<evidence type="ECO:0000256" key="1">
    <source>
        <dbReference type="SAM" id="MobiDB-lite"/>
    </source>
</evidence>
<dbReference type="RefSeq" id="XP_025832824.1">
    <property type="nucleotide sequence ID" value="XM_025977039.1"/>
</dbReference>
<dbReference type="InParanoid" id="A0A7F5RA27"/>
<proteinExistence type="predicted"/>
<evidence type="ECO:0000313" key="2">
    <source>
        <dbReference type="Proteomes" id="UP000192223"/>
    </source>
</evidence>
<evidence type="ECO:0000313" key="3">
    <source>
        <dbReference type="RefSeq" id="XP_025832824.1"/>
    </source>
</evidence>
<dbReference type="GeneID" id="112905162"/>
<accession>A0A7F5RA27</accession>
<dbReference type="KEGG" id="apln:112905162"/>
<reference evidence="3" key="1">
    <citation type="submission" date="2025-08" db="UniProtKB">
        <authorList>
            <consortium name="RefSeq"/>
        </authorList>
    </citation>
    <scope>IDENTIFICATION</scope>
    <source>
        <tissue evidence="3">Entire body</tissue>
    </source>
</reference>
<dbReference type="Proteomes" id="UP000192223">
    <property type="component" value="Unplaced"/>
</dbReference>
<sequence length="114" mass="12224">MATPKSPTLLEGLSLAEAVTLASELRSKIAILREFIRQHPDNATSSPMCHDTLSDTSSIAHNSQTQSQSEPPSVTADGVKNPTLSNGITSTTEHSTTTRPTSIPEENLPAFNFY</sequence>
<gene>
    <name evidence="3" type="primary">LOC112905162</name>
</gene>
<keyword evidence="2" id="KW-1185">Reference proteome</keyword>
<protein>
    <submittedName>
        <fullName evidence="3">Uncharacterized protein LOC112905162</fullName>
    </submittedName>
</protein>
<dbReference type="AlphaFoldDB" id="A0A7F5RA27"/>
<feature type="region of interest" description="Disordered" evidence="1">
    <location>
        <begin position="39"/>
        <end position="114"/>
    </location>
</feature>